<accession>A0A6J6XN18</accession>
<dbReference type="InterPro" id="IPR037187">
    <property type="entry name" value="DnaK_N"/>
</dbReference>
<sequence>MKKQLDLKKKLELQKNLEKKAREAAVKALKRQREIEKRAAAAAKALLLKEKKKEAIRVAKERAKLKADQIAERLALRAAKEQEKQAIKAAREAEKAAKLAAREAERLAEIEANRKPVAPPKPPIIKGVMQDGITPTKEFNFEFLLSQREMLIAERRNLLGQADRLESEANAIVENSEMGDVQFDDEGGEGDTMVVERERDLTLSASARQTVEEIDDALKRIETGDYGYSGRSGLPIPRERLKALPWTTELVQERAGGIGSY</sequence>
<evidence type="ECO:0000313" key="2">
    <source>
        <dbReference type="EMBL" id="CAB4797064.1"/>
    </source>
</evidence>
<reference evidence="2" key="1">
    <citation type="submission" date="2020-05" db="EMBL/GenBank/DDBJ databases">
        <authorList>
            <person name="Chiriac C."/>
            <person name="Salcher M."/>
            <person name="Ghai R."/>
            <person name="Kavagutti S V."/>
        </authorList>
    </citation>
    <scope>NUCLEOTIDE SEQUENCE</scope>
</reference>
<feature type="coiled-coil region" evidence="1">
    <location>
        <begin position="148"/>
        <end position="175"/>
    </location>
</feature>
<dbReference type="EMBL" id="CAFAAP010000031">
    <property type="protein sequence ID" value="CAB4797064.1"/>
    <property type="molecule type" value="Genomic_DNA"/>
</dbReference>
<dbReference type="SUPFAM" id="SSF109635">
    <property type="entry name" value="DnaK suppressor protein DksA, alpha-hairpin domain"/>
    <property type="match status" value="1"/>
</dbReference>
<dbReference type="PROSITE" id="PS51128">
    <property type="entry name" value="ZF_DKSA_2"/>
    <property type="match status" value="1"/>
</dbReference>
<dbReference type="AlphaFoldDB" id="A0A6J6XN18"/>
<name>A0A6J6XN18_9ZZZZ</name>
<evidence type="ECO:0000256" key="1">
    <source>
        <dbReference type="SAM" id="Coils"/>
    </source>
</evidence>
<dbReference type="Gene3D" id="1.20.120.910">
    <property type="entry name" value="DksA, coiled-coil domain"/>
    <property type="match status" value="1"/>
</dbReference>
<keyword evidence="1" id="KW-0175">Coiled coil</keyword>
<feature type="coiled-coil region" evidence="1">
    <location>
        <begin position="26"/>
        <end position="113"/>
    </location>
</feature>
<dbReference type="PANTHER" id="PTHR33823:SF4">
    <property type="entry name" value="GENERAL STRESS PROTEIN 16O"/>
    <property type="match status" value="1"/>
</dbReference>
<proteinExistence type="predicted"/>
<gene>
    <name evidence="2" type="ORF">UFOPK3026_00333</name>
</gene>
<dbReference type="PANTHER" id="PTHR33823">
    <property type="entry name" value="RNA POLYMERASE-BINDING TRANSCRIPTION FACTOR DKSA-RELATED"/>
    <property type="match status" value="1"/>
</dbReference>
<protein>
    <submittedName>
        <fullName evidence="2">Unannotated protein</fullName>
    </submittedName>
</protein>
<organism evidence="2">
    <name type="scientific">freshwater metagenome</name>
    <dbReference type="NCBI Taxonomy" id="449393"/>
    <lineage>
        <taxon>unclassified sequences</taxon>
        <taxon>metagenomes</taxon>
        <taxon>ecological metagenomes</taxon>
    </lineage>
</organism>